<comment type="cofactor">
    <cofactor evidence="1 19">
        <name>Mg(2+)</name>
        <dbReference type="ChEBI" id="CHEBI:18420"/>
    </cofactor>
</comment>
<evidence type="ECO:0000256" key="10">
    <source>
        <dbReference type="ARBA" id="ARBA00022692"/>
    </source>
</evidence>
<evidence type="ECO:0000256" key="11">
    <source>
        <dbReference type="ARBA" id="ARBA00022842"/>
    </source>
</evidence>
<dbReference type="GO" id="GO:0005886">
    <property type="term" value="C:plasma membrane"/>
    <property type="evidence" value="ECO:0007669"/>
    <property type="project" value="UniProtKB-SubCell"/>
</dbReference>
<evidence type="ECO:0000256" key="4">
    <source>
        <dbReference type="ARBA" id="ARBA00010561"/>
    </source>
</evidence>
<keyword evidence="8 19" id="KW-0169">Cobalamin biosynthesis</keyword>
<dbReference type="PANTHER" id="PTHR34148:SF1">
    <property type="entry name" value="ADENOSYLCOBINAMIDE-GDP RIBAZOLETRANSFERASE"/>
    <property type="match status" value="1"/>
</dbReference>
<dbReference type="GO" id="GO:0008818">
    <property type="term" value="F:cobalamin 5'-phosphate synthase activity"/>
    <property type="evidence" value="ECO:0007669"/>
    <property type="project" value="UniProtKB-UniRule"/>
</dbReference>
<protein>
    <recommendedName>
        <fullName evidence="6 19">Adenosylcobinamide-GDP ribazoletransferase</fullName>
        <ecNumber evidence="5 19">2.7.8.26</ecNumber>
    </recommendedName>
    <alternativeName>
        <fullName evidence="16 19">Cobalamin synthase</fullName>
    </alternativeName>
    <alternativeName>
        <fullName evidence="15 19">Cobalamin-5'-phosphate synthase</fullName>
    </alternativeName>
</protein>
<feature type="transmembrane region" description="Helical" evidence="19">
    <location>
        <begin position="178"/>
        <end position="205"/>
    </location>
</feature>
<keyword evidence="21" id="KW-1185">Reference proteome</keyword>
<evidence type="ECO:0000256" key="7">
    <source>
        <dbReference type="ARBA" id="ARBA00022475"/>
    </source>
</evidence>
<accession>A0A1I3ZVE8</accession>
<feature type="transmembrane region" description="Helical" evidence="19">
    <location>
        <begin position="105"/>
        <end position="124"/>
    </location>
</feature>
<keyword evidence="10 19" id="KW-0812">Transmembrane</keyword>
<sequence>MWLSFQIALQFLTIIPVSYANASDQQLGRSLIFYPVVGLIIGLILAGVISFLPVSYSLLSAALLLSAWVLLTGGLHIDGLADSADAWLGGIGSKQRSLEIMKDPAAGPIAVIVLGLSLLLKLALLEIVISSGQTYALIWSIILARTAMPLLFLTTDYVRPNGIGAVLKNYLPVNEVKWMLIITTVIAFFCLGFTPLLLGLIVFLLLRYAMEHRLDGFTGDTAGAMVELLEISFLLFLIVF</sequence>
<feature type="transmembrane region" description="Helical" evidence="19">
    <location>
        <begin position="136"/>
        <end position="158"/>
    </location>
</feature>
<evidence type="ECO:0000256" key="6">
    <source>
        <dbReference type="ARBA" id="ARBA00015850"/>
    </source>
</evidence>
<keyword evidence="7 19" id="KW-1003">Cell membrane</keyword>
<evidence type="ECO:0000256" key="15">
    <source>
        <dbReference type="ARBA" id="ARBA00032605"/>
    </source>
</evidence>
<evidence type="ECO:0000256" key="2">
    <source>
        <dbReference type="ARBA" id="ARBA00004651"/>
    </source>
</evidence>
<gene>
    <name evidence="19" type="primary">cobS</name>
    <name evidence="20" type="ORF">SAMN04488079_11246</name>
</gene>
<evidence type="ECO:0000256" key="3">
    <source>
        <dbReference type="ARBA" id="ARBA00004663"/>
    </source>
</evidence>
<comment type="subcellular location">
    <subcellularLocation>
        <location evidence="2 19">Cell membrane</location>
        <topology evidence="2 19">Multi-pass membrane protein</topology>
    </subcellularLocation>
</comment>
<feature type="transmembrane region" description="Helical" evidence="19">
    <location>
        <begin position="32"/>
        <end position="51"/>
    </location>
</feature>
<keyword evidence="9 19" id="KW-0808">Transferase</keyword>
<comment type="function">
    <text evidence="14 19">Joins adenosylcobinamide-GDP and alpha-ribazole to generate adenosylcobalamin (Ado-cobalamin). Also synthesizes adenosylcobalamin 5'-phosphate from adenosylcobinamide-GDP and alpha-ribazole 5'-phosphate.</text>
</comment>
<comment type="pathway">
    <text evidence="3 19">Cofactor biosynthesis; adenosylcobalamin biosynthesis; adenosylcobalamin from cob(II)yrinate a,c-diamide: step 7/7.</text>
</comment>
<dbReference type="GO" id="GO:0009236">
    <property type="term" value="P:cobalamin biosynthetic process"/>
    <property type="evidence" value="ECO:0007669"/>
    <property type="project" value="UniProtKB-UniRule"/>
</dbReference>
<dbReference type="AlphaFoldDB" id="A0A1I3ZVE8"/>
<keyword evidence="12 19" id="KW-1133">Transmembrane helix</keyword>
<dbReference type="UniPathway" id="UPA00148">
    <property type="reaction ID" value="UER00238"/>
</dbReference>
<dbReference type="GO" id="GO:0051073">
    <property type="term" value="F:adenosylcobinamide-GDP ribazoletransferase activity"/>
    <property type="evidence" value="ECO:0007669"/>
    <property type="project" value="UniProtKB-UniRule"/>
</dbReference>
<evidence type="ECO:0000256" key="13">
    <source>
        <dbReference type="ARBA" id="ARBA00023136"/>
    </source>
</evidence>
<dbReference type="Pfam" id="PF02654">
    <property type="entry name" value="CobS"/>
    <property type="match status" value="1"/>
</dbReference>
<name>A0A1I3ZVE8_9GAMM</name>
<dbReference type="RefSeq" id="WP_091714474.1">
    <property type="nucleotide sequence ID" value="NZ_FOSH01000012.1"/>
</dbReference>
<comment type="catalytic activity">
    <reaction evidence="17 19">
        <text>alpha-ribazole + adenosylcob(III)inamide-GDP = adenosylcob(III)alamin + GMP + H(+)</text>
        <dbReference type="Rhea" id="RHEA:16049"/>
        <dbReference type="ChEBI" id="CHEBI:10329"/>
        <dbReference type="ChEBI" id="CHEBI:15378"/>
        <dbReference type="ChEBI" id="CHEBI:18408"/>
        <dbReference type="ChEBI" id="CHEBI:58115"/>
        <dbReference type="ChEBI" id="CHEBI:60487"/>
        <dbReference type="EC" id="2.7.8.26"/>
    </reaction>
</comment>
<proteinExistence type="inferred from homology"/>
<evidence type="ECO:0000256" key="8">
    <source>
        <dbReference type="ARBA" id="ARBA00022573"/>
    </source>
</evidence>
<dbReference type="STRING" id="45496.SAMN04488079_11246"/>
<feature type="transmembrane region" description="Helical" evidence="19">
    <location>
        <begin position="58"/>
        <end position="77"/>
    </location>
</feature>
<evidence type="ECO:0000256" key="12">
    <source>
        <dbReference type="ARBA" id="ARBA00022989"/>
    </source>
</evidence>
<evidence type="ECO:0000256" key="18">
    <source>
        <dbReference type="ARBA" id="ARBA00049504"/>
    </source>
</evidence>
<dbReference type="InterPro" id="IPR003805">
    <property type="entry name" value="CobS"/>
</dbReference>
<dbReference type="EMBL" id="FOSH01000012">
    <property type="protein sequence ID" value="SFK48124.1"/>
    <property type="molecule type" value="Genomic_DNA"/>
</dbReference>
<keyword evidence="13 19" id="KW-0472">Membrane</keyword>
<evidence type="ECO:0000313" key="20">
    <source>
        <dbReference type="EMBL" id="SFK48124.1"/>
    </source>
</evidence>
<dbReference type="NCBIfam" id="NF001278">
    <property type="entry name" value="PRK00235.1-5"/>
    <property type="match status" value="1"/>
</dbReference>
<keyword evidence="11 19" id="KW-0460">Magnesium</keyword>
<evidence type="ECO:0000256" key="19">
    <source>
        <dbReference type="HAMAP-Rule" id="MF_00719"/>
    </source>
</evidence>
<evidence type="ECO:0000256" key="9">
    <source>
        <dbReference type="ARBA" id="ARBA00022679"/>
    </source>
</evidence>
<organism evidence="20 21">
    <name type="scientific">Methylophaga sulfidovorans</name>
    <dbReference type="NCBI Taxonomy" id="45496"/>
    <lineage>
        <taxon>Bacteria</taxon>
        <taxon>Pseudomonadati</taxon>
        <taxon>Pseudomonadota</taxon>
        <taxon>Gammaproteobacteria</taxon>
        <taxon>Thiotrichales</taxon>
        <taxon>Piscirickettsiaceae</taxon>
        <taxon>Methylophaga</taxon>
    </lineage>
</organism>
<dbReference type="HAMAP" id="MF_00719">
    <property type="entry name" value="CobS"/>
    <property type="match status" value="1"/>
</dbReference>
<evidence type="ECO:0000256" key="5">
    <source>
        <dbReference type="ARBA" id="ARBA00013200"/>
    </source>
</evidence>
<dbReference type="PANTHER" id="PTHR34148">
    <property type="entry name" value="ADENOSYLCOBINAMIDE-GDP RIBAZOLETRANSFERASE"/>
    <property type="match status" value="1"/>
</dbReference>
<dbReference type="NCBIfam" id="TIGR00317">
    <property type="entry name" value="cobS"/>
    <property type="match status" value="1"/>
</dbReference>
<evidence type="ECO:0000256" key="16">
    <source>
        <dbReference type="ARBA" id="ARBA00032853"/>
    </source>
</evidence>
<evidence type="ECO:0000256" key="17">
    <source>
        <dbReference type="ARBA" id="ARBA00048623"/>
    </source>
</evidence>
<reference evidence="21" key="1">
    <citation type="submission" date="2016-10" db="EMBL/GenBank/DDBJ databases">
        <authorList>
            <person name="Varghese N."/>
            <person name="Submissions S."/>
        </authorList>
    </citation>
    <scope>NUCLEOTIDE SEQUENCE [LARGE SCALE GENOMIC DNA]</scope>
    <source>
        <strain evidence="21">DSM 11578</strain>
    </source>
</reference>
<dbReference type="OrthoDB" id="9794626at2"/>
<dbReference type="EC" id="2.7.8.26" evidence="5 19"/>
<comment type="catalytic activity">
    <reaction evidence="18 19">
        <text>alpha-ribazole 5'-phosphate + adenosylcob(III)inamide-GDP = adenosylcob(III)alamin 5'-phosphate + GMP + H(+)</text>
        <dbReference type="Rhea" id="RHEA:23560"/>
        <dbReference type="ChEBI" id="CHEBI:15378"/>
        <dbReference type="ChEBI" id="CHEBI:57918"/>
        <dbReference type="ChEBI" id="CHEBI:58115"/>
        <dbReference type="ChEBI" id="CHEBI:60487"/>
        <dbReference type="ChEBI" id="CHEBI:60493"/>
        <dbReference type="EC" id="2.7.8.26"/>
    </reaction>
</comment>
<evidence type="ECO:0000256" key="1">
    <source>
        <dbReference type="ARBA" id="ARBA00001946"/>
    </source>
</evidence>
<evidence type="ECO:0000256" key="14">
    <source>
        <dbReference type="ARBA" id="ARBA00025228"/>
    </source>
</evidence>
<evidence type="ECO:0000313" key="21">
    <source>
        <dbReference type="Proteomes" id="UP000198924"/>
    </source>
</evidence>
<comment type="similarity">
    <text evidence="4 19">Belongs to the CobS family.</text>
</comment>
<dbReference type="Proteomes" id="UP000198924">
    <property type="component" value="Unassembled WGS sequence"/>
</dbReference>